<proteinExistence type="predicted"/>
<evidence type="ECO:0000313" key="3">
    <source>
        <dbReference type="EMBL" id="TGZ52689.1"/>
    </source>
</evidence>
<name>A0A4S2KWT1_9HYME</name>
<gene>
    <name evidence="3" type="ORF">DBV15_12882</name>
</gene>
<keyword evidence="2" id="KW-1133">Transmembrane helix</keyword>
<dbReference type="STRING" id="300112.A0A4S2KWT1"/>
<protein>
    <submittedName>
        <fullName evidence="3">Tolloid-like protein 1</fullName>
    </submittedName>
</protein>
<dbReference type="EMBL" id="QBLH01001195">
    <property type="protein sequence ID" value="TGZ52689.1"/>
    <property type="molecule type" value="Genomic_DNA"/>
</dbReference>
<comment type="caution">
    <text evidence="3">The sequence shown here is derived from an EMBL/GenBank/DDBJ whole genome shotgun (WGS) entry which is preliminary data.</text>
</comment>
<feature type="transmembrane region" description="Helical" evidence="2">
    <location>
        <begin position="29"/>
        <end position="47"/>
    </location>
</feature>
<sequence>MKLPDDPACYDLPLSRVAAIPADSYTMPIAYAVGSILVILMFCLICHRRLRRRSHNIPINELSPQRVVDDRGHCYHHHDLLYHQHQNHASRHSFNQYQLEQPSPSSESDEGEAEELEPDCDQETSSPDSV</sequence>
<organism evidence="3 4">
    <name type="scientific">Temnothorax longispinosus</name>
    <dbReference type="NCBI Taxonomy" id="300112"/>
    <lineage>
        <taxon>Eukaryota</taxon>
        <taxon>Metazoa</taxon>
        <taxon>Ecdysozoa</taxon>
        <taxon>Arthropoda</taxon>
        <taxon>Hexapoda</taxon>
        <taxon>Insecta</taxon>
        <taxon>Pterygota</taxon>
        <taxon>Neoptera</taxon>
        <taxon>Endopterygota</taxon>
        <taxon>Hymenoptera</taxon>
        <taxon>Apocrita</taxon>
        <taxon>Aculeata</taxon>
        <taxon>Formicoidea</taxon>
        <taxon>Formicidae</taxon>
        <taxon>Myrmicinae</taxon>
        <taxon>Temnothorax</taxon>
    </lineage>
</organism>
<keyword evidence="2" id="KW-0812">Transmembrane</keyword>
<evidence type="ECO:0000313" key="4">
    <source>
        <dbReference type="Proteomes" id="UP000310200"/>
    </source>
</evidence>
<feature type="region of interest" description="Disordered" evidence="1">
    <location>
        <begin position="87"/>
        <end position="130"/>
    </location>
</feature>
<evidence type="ECO:0000256" key="1">
    <source>
        <dbReference type="SAM" id="MobiDB-lite"/>
    </source>
</evidence>
<accession>A0A4S2KWT1</accession>
<feature type="compositionally biased region" description="Acidic residues" evidence="1">
    <location>
        <begin position="107"/>
        <end position="122"/>
    </location>
</feature>
<reference evidence="3 4" key="1">
    <citation type="journal article" date="2019" name="Philos. Trans. R. Soc. Lond., B, Biol. Sci.">
        <title>Ant behaviour and brain gene expression of defending hosts depend on the ecological success of the intruding social parasite.</title>
        <authorList>
            <person name="Kaur R."/>
            <person name="Stoldt M."/>
            <person name="Jongepier E."/>
            <person name="Feldmeyer B."/>
            <person name="Menzel F."/>
            <person name="Bornberg-Bauer E."/>
            <person name="Foitzik S."/>
        </authorList>
    </citation>
    <scope>NUCLEOTIDE SEQUENCE [LARGE SCALE GENOMIC DNA]</scope>
    <source>
        <tissue evidence="3">Whole body</tissue>
    </source>
</reference>
<keyword evidence="4" id="KW-1185">Reference proteome</keyword>
<dbReference type="Proteomes" id="UP000310200">
    <property type="component" value="Unassembled WGS sequence"/>
</dbReference>
<keyword evidence="2" id="KW-0472">Membrane</keyword>
<dbReference type="AlphaFoldDB" id="A0A4S2KWT1"/>
<evidence type="ECO:0000256" key="2">
    <source>
        <dbReference type="SAM" id="Phobius"/>
    </source>
</evidence>